<dbReference type="OrthoDB" id="6433900at2759"/>
<dbReference type="GO" id="GO:0003964">
    <property type="term" value="F:RNA-directed DNA polymerase activity"/>
    <property type="evidence" value="ECO:0007669"/>
    <property type="project" value="UniProtKB-KW"/>
</dbReference>
<dbReference type="InterPro" id="IPR012337">
    <property type="entry name" value="RNaseH-like_sf"/>
</dbReference>
<comment type="caution">
    <text evidence="1">The sequence shown here is derived from an EMBL/GenBank/DDBJ whole genome shotgun (WGS) entry which is preliminary data.</text>
</comment>
<keyword evidence="2" id="KW-1185">Reference proteome</keyword>
<accession>A0A8X6PC18</accession>
<dbReference type="AlphaFoldDB" id="A0A8X6PC18"/>
<dbReference type="Proteomes" id="UP000887013">
    <property type="component" value="Unassembled WGS sequence"/>
</dbReference>
<reference evidence="1" key="1">
    <citation type="submission" date="2020-08" db="EMBL/GenBank/DDBJ databases">
        <title>Multicomponent nature underlies the extraordinary mechanical properties of spider dragline silk.</title>
        <authorList>
            <person name="Kono N."/>
            <person name="Nakamura H."/>
            <person name="Mori M."/>
            <person name="Yoshida Y."/>
            <person name="Ohtoshi R."/>
            <person name="Malay A.D."/>
            <person name="Moran D.A.P."/>
            <person name="Tomita M."/>
            <person name="Numata K."/>
            <person name="Arakawa K."/>
        </authorList>
    </citation>
    <scope>NUCLEOTIDE SEQUENCE</scope>
</reference>
<gene>
    <name evidence="1" type="primary">pol_2099</name>
    <name evidence="1" type="ORF">NPIL_694031</name>
</gene>
<name>A0A8X6PC18_NEPPI</name>
<sequence length="193" mass="20955">MKTSAGEHKYCFRNPDHSSVFSSELVAVRKALNLALEADTNDGGTACLQWIPSHVGVYGNEIADLLAVESSELPTAPSTKLQTSEVHSLFLAKINTTWRTSPEHAWYAAESSRLSLQCSYPRLAQTTLSTLRTGHIKSVIFNGNEKTCAVCRCSAIAAPSHILDCIGASVEQLLNKGDVDFDLIVRHGLLDLV</sequence>
<protein>
    <submittedName>
        <fullName evidence="1">RNA-directed DNA polymerase from mobile element jockey</fullName>
    </submittedName>
</protein>
<organism evidence="1 2">
    <name type="scientific">Nephila pilipes</name>
    <name type="common">Giant wood spider</name>
    <name type="synonym">Nephila maculata</name>
    <dbReference type="NCBI Taxonomy" id="299642"/>
    <lineage>
        <taxon>Eukaryota</taxon>
        <taxon>Metazoa</taxon>
        <taxon>Ecdysozoa</taxon>
        <taxon>Arthropoda</taxon>
        <taxon>Chelicerata</taxon>
        <taxon>Arachnida</taxon>
        <taxon>Araneae</taxon>
        <taxon>Araneomorphae</taxon>
        <taxon>Entelegynae</taxon>
        <taxon>Araneoidea</taxon>
        <taxon>Nephilidae</taxon>
        <taxon>Nephila</taxon>
    </lineage>
</organism>
<proteinExistence type="predicted"/>
<keyword evidence="1" id="KW-0548">Nucleotidyltransferase</keyword>
<keyword evidence="1" id="KW-0808">Transferase</keyword>
<dbReference type="SUPFAM" id="SSF53098">
    <property type="entry name" value="Ribonuclease H-like"/>
    <property type="match status" value="1"/>
</dbReference>
<keyword evidence="1" id="KW-0695">RNA-directed DNA polymerase</keyword>
<evidence type="ECO:0000313" key="2">
    <source>
        <dbReference type="Proteomes" id="UP000887013"/>
    </source>
</evidence>
<evidence type="ECO:0000313" key="1">
    <source>
        <dbReference type="EMBL" id="GFT57015.1"/>
    </source>
</evidence>
<dbReference type="EMBL" id="BMAW01066880">
    <property type="protein sequence ID" value="GFT57015.1"/>
    <property type="molecule type" value="Genomic_DNA"/>
</dbReference>